<feature type="region of interest" description="Disordered" evidence="2">
    <location>
        <begin position="1"/>
        <end position="31"/>
    </location>
</feature>
<dbReference type="Proteomes" id="UP000053051">
    <property type="component" value="Unassembled WGS sequence"/>
</dbReference>
<keyword evidence="4" id="KW-1185">Reference proteome</keyword>
<sequence length="388" mass="44190">MNTEEYQAPQPNDDSSAQPISQEAIPESIEKEDNLPVSRVEKLSETPILDCYETNFQQLHQNTIDELEKAIIQLKQQKQELTSEIATLQASSKNLKNELDQSHIAMGKVMQEALSQFEQRKQSLEIAVEQLEKRQERVRNEMKTSFAGVSQDLAIRVQGFKDYLTGSLQDLAAAAEQLQLLPQIPAEIVKHTVKARKSRESQSEILQFTPAQFEETAKTIHHLIGQYRNQPDYYGPPWQLRRTFGTVHAELASYWFFQNGGRGTLKTTGNQLQNILIASAIISVLYQLYGNRLRPLVLTNSPERLGDWRRGLQDCLGIDRQDFGPDRGLALFERSEAVVQKAEKLQKARQIPLIIIDDSEGQVSLSLLQFSLWLAFSADIKVMRNFHD</sequence>
<dbReference type="AlphaFoldDB" id="M1X699"/>
<evidence type="ECO:0000256" key="1">
    <source>
        <dbReference type="SAM" id="Coils"/>
    </source>
</evidence>
<proteinExistence type="predicted"/>
<dbReference type="InterPro" id="IPR021437">
    <property type="entry name" value="DUF3086"/>
</dbReference>
<gene>
    <name evidence="3" type="ORF">RINTHH_18360</name>
</gene>
<dbReference type="Pfam" id="PF11285">
    <property type="entry name" value="DUF3086"/>
    <property type="match status" value="1"/>
</dbReference>
<evidence type="ECO:0008006" key="5">
    <source>
        <dbReference type="Google" id="ProtNLM"/>
    </source>
</evidence>
<evidence type="ECO:0000313" key="3">
    <source>
        <dbReference type="EMBL" id="CCH67991.1"/>
    </source>
</evidence>
<dbReference type="OrthoDB" id="569160at2"/>
<accession>M1X699</accession>
<feature type="compositionally biased region" description="Polar residues" evidence="2">
    <location>
        <begin position="1"/>
        <end position="21"/>
    </location>
</feature>
<dbReference type="STRING" id="1165094.RINTHH_18360"/>
<dbReference type="RefSeq" id="WP_008235216.1">
    <property type="nucleotide sequence ID" value="NZ_CAIY01000073.1"/>
</dbReference>
<evidence type="ECO:0000313" key="4">
    <source>
        <dbReference type="Proteomes" id="UP000053051"/>
    </source>
</evidence>
<feature type="coiled-coil region" evidence="1">
    <location>
        <begin position="57"/>
        <end position="141"/>
    </location>
</feature>
<evidence type="ECO:0000256" key="2">
    <source>
        <dbReference type="SAM" id="MobiDB-lite"/>
    </source>
</evidence>
<keyword evidence="1" id="KW-0175">Coiled coil</keyword>
<protein>
    <recommendedName>
        <fullName evidence="5">DUF3086 domain-containing protein</fullName>
    </recommendedName>
</protein>
<name>M1X699_9NOST</name>
<organism evidence="3 4">
    <name type="scientific">Richelia intracellularis HH01</name>
    <dbReference type="NCBI Taxonomy" id="1165094"/>
    <lineage>
        <taxon>Bacteria</taxon>
        <taxon>Bacillati</taxon>
        <taxon>Cyanobacteriota</taxon>
        <taxon>Cyanophyceae</taxon>
        <taxon>Nostocales</taxon>
        <taxon>Nostocaceae</taxon>
        <taxon>Richelia</taxon>
    </lineage>
</organism>
<reference evidence="3 4" key="1">
    <citation type="submission" date="2012-05" db="EMBL/GenBank/DDBJ databases">
        <authorList>
            <person name="Hilton J."/>
        </authorList>
    </citation>
    <scope>NUCLEOTIDE SEQUENCE [LARGE SCALE GENOMIC DNA]</scope>
    <source>
        <strain evidence="3 4">HH01</strain>
    </source>
</reference>
<comment type="caution">
    <text evidence="3">The sequence shown here is derived from an EMBL/GenBank/DDBJ whole genome shotgun (WGS) entry which is preliminary data.</text>
</comment>
<dbReference type="EMBL" id="CAIY01000073">
    <property type="protein sequence ID" value="CCH67991.1"/>
    <property type="molecule type" value="Genomic_DNA"/>
</dbReference>
<reference evidence="4" key="2">
    <citation type="submission" date="2016-01" db="EMBL/GenBank/DDBJ databases">
        <title>Diatom-associated endosymboitic cyanobacterium lacks core nitrogen metabolism enzymes.</title>
        <authorList>
            <person name="Hilton J.A."/>
            <person name="Foster R.A."/>
            <person name="Tripp H.J."/>
            <person name="Carter B.J."/>
            <person name="Zehr J.P."/>
            <person name="Villareal T.A."/>
        </authorList>
    </citation>
    <scope>NUCLEOTIDE SEQUENCE [LARGE SCALE GENOMIC DNA]</scope>
    <source>
        <strain evidence="4">HH01</strain>
    </source>
</reference>